<feature type="compositionally biased region" description="Acidic residues" evidence="1">
    <location>
        <begin position="432"/>
        <end position="460"/>
    </location>
</feature>
<evidence type="ECO:0000313" key="3">
    <source>
        <dbReference type="Proteomes" id="UP000799753"/>
    </source>
</evidence>
<feature type="region of interest" description="Disordered" evidence="1">
    <location>
        <begin position="1"/>
        <end position="39"/>
    </location>
</feature>
<evidence type="ECO:0000256" key="1">
    <source>
        <dbReference type="SAM" id="MobiDB-lite"/>
    </source>
</evidence>
<reference evidence="2" key="1">
    <citation type="journal article" date="2020" name="Stud. Mycol.">
        <title>101 Dothideomycetes genomes: a test case for predicting lifestyles and emergence of pathogens.</title>
        <authorList>
            <person name="Haridas S."/>
            <person name="Albert R."/>
            <person name="Binder M."/>
            <person name="Bloem J."/>
            <person name="Labutti K."/>
            <person name="Salamov A."/>
            <person name="Andreopoulos B."/>
            <person name="Baker S."/>
            <person name="Barry K."/>
            <person name="Bills G."/>
            <person name="Bluhm B."/>
            <person name="Cannon C."/>
            <person name="Castanera R."/>
            <person name="Culley D."/>
            <person name="Daum C."/>
            <person name="Ezra D."/>
            <person name="Gonzalez J."/>
            <person name="Henrissat B."/>
            <person name="Kuo A."/>
            <person name="Liang C."/>
            <person name="Lipzen A."/>
            <person name="Lutzoni F."/>
            <person name="Magnuson J."/>
            <person name="Mondo S."/>
            <person name="Nolan M."/>
            <person name="Ohm R."/>
            <person name="Pangilinan J."/>
            <person name="Park H.-J."/>
            <person name="Ramirez L."/>
            <person name="Alfaro M."/>
            <person name="Sun H."/>
            <person name="Tritt A."/>
            <person name="Yoshinaga Y."/>
            <person name="Zwiers L.-H."/>
            <person name="Turgeon B."/>
            <person name="Goodwin S."/>
            <person name="Spatafora J."/>
            <person name="Crous P."/>
            <person name="Grigoriev I."/>
        </authorList>
    </citation>
    <scope>NUCLEOTIDE SEQUENCE</scope>
    <source>
        <strain evidence="2">CBS 473.64</strain>
    </source>
</reference>
<evidence type="ECO:0000313" key="2">
    <source>
        <dbReference type="EMBL" id="KAF2638193.1"/>
    </source>
</evidence>
<proteinExistence type="predicted"/>
<dbReference type="EMBL" id="MU006790">
    <property type="protein sequence ID" value="KAF2638193.1"/>
    <property type="molecule type" value="Genomic_DNA"/>
</dbReference>
<feature type="region of interest" description="Disordered" evidence="1">
    <location>
        <begin position="51"/>
        <end position="77"/>
    </location>
</feature>
<feature type="region of interest" description="Disordered" evidence="1">
    <location>
        <begin position="431"/>
        <end position="497"/>
    </location>
</feature>
<protein>
    <submittedName>
        <fullName evidence="2">Uncharacterized protein</fullName>
    </submittedName>
</protein>
<feature type="compositionally biased region" description="Low complexity" evidence="1">
    <location>
        <begin position="51"/>
        <end position="62"/>
    </location>
</feature>
<dbReference type="Proteomes" id="UP000799753">
    <property type="component" value="Unassembled WGS sequence"/>
</dbReference>
<dbReference type="AlphaFoldDB" id="A0A6A6RUY8"/>
<feature type="compositionally biased region" description="Polar residues" evidence="1">
    <location>
        <begin position="1"/>
        <end position="34"/>
    </location>
</feature>
<feature type="compositionally biased region" description="Polar residues" evidence="1">
    <location>
        <begin position="485"/>
        <end position="497"/>
    </location>
</feature>
<organism evidence="2 3">
    <name type="scientific">Massarina eburnea CBS 473.64</name>
    <dbReference type="NCBI Taxonomy" id="1395130"/>
    <lineage>
        <taxon>Eukaryota</taxon>
        <taxon>Fungi</taxon>
        <taxon>Dikarya</taxon>
        <taxon>Ascomycota</taxon>
        <taxon>Pezizomycotina</taxon>
        <taxon>Dothideomycetes</taxon>
        <taxon>Pleosporomycetidae</taxon>
        <taxon>Pleosporales</taxon>
        <taxon>Massarineae</taxon>
        <taxon>Massarinaceae</taxon>
        <taxon>Massarina</taxon>
    </lineage>
</organism>
<keyword evidence="3" id="KW-1185">Reference proteome</keyword>
<sequence length="497" mass="55539">MMKSQQIPLIHTQEQPQWQELVSPAPTSLGSTASLRRPLPAADQLRATANTPVAVATSSSATPPAPSDPTPASCPHTLPSPFPALIQDYLRSFPDSKAKTKYPLCPPCRISRIANEIRDCQSWFRHNGGIVESTRKARLWRAGADSPKNRKYSWEHSRRRKRWVALKLRLLGWVDDYEHLLQVGVVDELAEAERWREVLREAVGIWEEEMEELTDLPCVGLEVGDTDSTIADDTSGVMEQSPEKRLTSSTTTNDVAEAIAESIPLPDTDDSDIDEDLVLAHGDWADEIVTKADGAMIRLIQNMDAKDEITLRLATESTIAHPSSLPSTPVPSRSTTPIVLKTSLRLPFSPAPGYSKLLQFSKFVMVSPPTPNGKPERRCHSFCSYIETARPRCAFKRTAKKYRRGAWASPAGYQKVETSWFTQTWLDKELDVEQVEEEEEEDEEDLDDDEDDDDDDDDDEGLVRPRSLDSEAWEGDGDDVAEIQLTISTSPTAREKS</sequence>
<dbReference type="OrthoDB" id="3801601at2759"/>
<feature type="region of interest" description="Disordered" evidence="1">
    <location>
        <begin position="229"/>
        <end position="251"/>
    </location>
</feature>
<name>A0A6A6RUY8_9PLEO</name>
<accession>A0A6A6RUY8</accession>
<gene>
    <name evidence="2" type="ORF">P280DRAFT_77972</name>
</gene>
<feature type="compositionally biased region" description="Acidic residues" evidence="1">
    <location>
        <begin position="471"/>
        <end position="481"/>
    </location>
</feature>